<dbReference type="RefSeq" id="WP_219666830.1">
    <property type="nucleotide sequence ID" value="NZ_WTFF01000060.1"/>
</dbReference>
<dbReference type="PANTHER" id="PTHR47506:SF6">
    <property type="entry name" value="HTH-TYPE TRANSCRIPTIONAL REPRESSOR NEMR"/>
    <property type="match status" value="1"/>
</dbReference>
<keyword evidence="3" id="KW-0804">Transcription</keyword>
<accession>A0ABS6Z3Z2</accession>
<dbReference type="SUPFAM" id="SSF46689">
    <property type="entry name" value="Homeodomain-like"/>
    <property type="match status" value="1"/>
</dbReference>
<organism evidence="5 6">
    <name type="scientific">Streptomyces bambusae</name>
    <dbReference type="NCBI Taxonomy" id="1550616"/>
    <lineage>
        <taxon>Bacteria</taxon>
        <taxon>Bacillati</taxon>
        <taxon>Actinomycetota</taxon>
        <taxon>Actinomycetes</taxon>
        <taxon>Kitasatosporales</taxon>
        <taxon>Streptomycetaceae</taxon>
        <taxon>Streptomyces</taxon>
    </lineage>
</organism>
<dbReference type="Proteomes" id="UP000812013">
    <property type="component" value="Unassembled WGS sequence"/>
</dbReference>
<keyword evidence="6" id="KW-1185">Reference proteome</keyword>
<evidence type="ECO:0000313" key="6">
    <source>
        <dbReference type="Proteomes" id="UP000812013"/>
    </source>
</evidence>
<dbReference type="InterPro" id="IPR009057">
    <property type="entry name" value="Homeodomain-like_sf"/>
</dbReference>
<name>A0ABS6Z3Z2_9ACTN</name>
<protein>
    <submittedName>
        <fullName evidence="5">TetR family transcriptional regulator</fullName>
    </submittedName>
</protein>
<comment type="caution">
    <text evidence="5">The sequence shown here is derived from an EMBL/GenBank/DDBJ whole genome shotgun (WGS) entry which is preliminary data.</text>
</comment>
<evidence type="ECO:0000256" key="2">
    <source>
        <dbReference type="ARBA" id="ARBA00023125"/>
    </source>
</evidence>
<dbReference type="Pfam" id="PF00440">
    <property type="entry name" value="TetR_N"/>
    <property type="match status" value="1"/>
</dbReference>
<keyword evidence="1" id="KW-0805">Transcription regulation</keyword>
<proteinExistence type="predicted"/>
<dbReference type="PANTHER" id="PTHR47506">
    <property type="entry name" value="TRANSCRIPTIONAL REGULATORY PROTEIN"/>
    <property type="match status" value="1"/>
</dbReference>
<sequence length="187" mass="20757">MASKRDWLETGLAVLRQDGARALTVERLCAELDLTKGSFYHHFKGIPGFKTDLLAHFEAEHTSRFIAEAESAGGTARQRLQHLLDLVLDDKSRSGSEDVEIAIRSWALQDPEVHALQERVDRSRMAYLRALWQGLGGPEADVEPMARLLYLVLVGAQQVVPPVAAPDLRDVYALALRLAPHQQEGTP</sequence>
<dbReference type="InterPro" id="IPR001647">
    <property type="entry name" value="HTH_TetR"/>
</dbReference>
<feature type="domain" description="HTH tetR-type" evidence="4">
    <location>
        <begin position="8"/>
        <end position="45"/>
    </location>
</feature>
<dbReference type="EMBL" id="WTFF01000060">
    <property type="protein sequence ID" value="MBW5482488.1"/>
    <property type="molecule type" value="Genomic_DNA"/>
</dbReference>
<keyword evidence="2" id="KW-0238">DNA-binding</keyword>
<evidence type="ECO:0000256" key="1">
    <source>
        <dbReference type="ARBA" id="ARBA00023015"/>
    </source>
</evidence>
<gene>
    <name evidence="5" type="ORF">GPJ59_11485</name>
</gene>
<dbReference type="Gene3D" id="1.10.357.10">
    <property type="entry name" value="Tetracycline Repressor, domain 2"/>
    <property type="match status" value="1"/>
</dbReference>
<reference evidence="5 6" key="1">
    <citation type="submission" date="2019-12" db="EMBL/GenBank/DDBJ databases">
        <title>Genome sequence of Streptomyces bambusae.</title>
        <authorList>
            <person name="Bansal K."/>
            <person name="Choksket S."/>
            <person name="Korpole S."/>
            <person name="Patil P.B."/>
        </authorList>
    </citation>
    <scope>NUCLEOTIDE SEQUENCE [LARGE SCALE GENOMIC DNA]</scope>
    <source>
        <strain evidence="5 6">SK60</strain>
    </source>
</reference>
<evidence type="ECO:0000256" key="3">
    <source>
        <dbReference type="ARBA" id="ARBA00023163"/>
    </source>
</evidence>
<evidence type="ECO:0000313" key="5">
    <source>
        <dbReference type="EMBL" id="MBW5482488.1"/>
    </source>
</evidence>
<evidence type="ECO:0000259" key="4">
    <source>
        <dbReference type="Pfam" id="PF00440"/>
    </source>
</evidence>